<name>A0A5C5VE31_9BACT</name>
<evidence type="ECO:0000256" key="6">
    <source>
        <dbReference type="ARBA" id="ARBA00023136"/>
    </source>
</evidence>
<keyword evidence="11" id="KW-1185">Reference proteome</keyword>
<dbReference type="PROSITE" id="PS50850">
    <property type="entry name" value="MFS"/>
    <property type="match status" value="1"/>
</dbReference>
<feature type="transmembrane region" description="Helical" evidence="8">
    <location>
        <begin position="245"/>
        <end position="269"/>
    </location>
</feature>
<evidence type="ECO:0000313" key="10">
    <source>
        <dbReference type="EMBL" id="TWT36207.1"/>
    </source>
</evidence>
<dbReference type="RefSeq" id="WP_146562936.1">
    <property type="nucleotide sequence ID" value="NZ_SIHJ01000001.1"/>
</dbReference>
<feature type="transmembrane region" description="Helical" evidence="8">
    <location>
        <begin position="165"/>
        <end position="185"/>
    </location>
</feature>
<comment type="subcellular location">
    <subcellularLocation>
        <location evidence="1">Cell membrane</location>
        <topology evidence="1">Multi-pass membrane protein</topology>
    </subcellularLocation>
</comment>
<dbReference type="OrthoDB" id="9803968at2"/>
<feature type="domain" description="Major facilitator superfamily (MFS) profile" evidence="9">
    <location>
        <begin position="245"/>
        <end position="435"/>
    </location>
</feature>
<feature type="transmembrane region" description="Helical" evidence="8">
    <location>
        <begin position="69"/>
        <end position="90"/>
    </location>
</feature>
<dbReference type="SUPFAM" id="SSF103473">
    <property type="entry name" value="MFS general substrate transporter"/>
    <property type="match status" value="1"/>
</dbReference>
<dbReference type="InterPro" id="IPR011701">
    <property type="entry name" value="MFS"/>
</dbReference>
<keyword evidence="2" id="KW-0813">Transport</keyword>
<organism evidence="10 11">
    <name type="scientific">Posidoniimonas corsicana</name>
    <dbReference type="NCBI Taxonomy" id="1938618"/>
    <lineage>
        <taxon>Bacteria</taxon>
        <taxon>Pseudomonadati</taxon>
        <taxon>Planctomycetota</taxon>
        <taxon>Planctomycetia</taxon>
        <taxon>Pirellulales</taxon>
        <taxon>Lacipirellulaceae</taxon>
        <taxon>Posidoniimonas</taxon>
    </lineage>
</organism>
<feature type="transmembrane region" description="Helical" evidence="8">
    <location>
        <begin position="102"/>
        <end position="120"/>
    </location>
</feature>
<feature type="transmembrane region" description="Helical" evidence="8">
    <location>
        <begin position="191"/>
        <end position="212"/>
    </location>
</feature>
<evidence type="ECO:0000256" key="7">
    <source>
        <dbReference type="SAM" id="MobiDB-lite"/>
    </source>
</evidence>
<dbReference type="GO" id="GO:0022857">
    <property type="term" value="F:transmembrane transporter activity"/>
    <property type="evidence" value="ECO:0007669"/>
    <property type="project" value="InterPro"/>
</dbReference>
<evidence type="ECO:0000256" key="2">
    <source>
        <dbReference type="ARBA" id="ARBA00022448"/>
    </source>
</evidence>
<feature type="transmembrane region" description="Helical" evidence="8">
    <location>
        <begin position="126"/>
        <end position="144"/>
    </location>
</feature>
<evidence type="ECO:0000256" key="3">
    <source>
        <dbReference type="ARBA" id="ARBA00022475"/>
    </source>
</evidence>
<dbReference type="PANTHER" id="PTHR43266">
    <property type="entry name" value="MACROLIDE-EFFLUX PROTEIN"/>
    <property type="match status" value="1"/>
</dbReference>
<reference evidence="10 11" key="1">
    <citation type="submission" date="2019-02" db="EMBL/GenBank/DDBJ databases">
        <title>Deep-cultivation of Planctomycetes and their phenomic and genomic characterization uncovers novel biology.</title>
        <authorList>
            <person name="Wiegand S."/>
            <person name="Jogler M."/>
            <person name="Boedeker C."/>
            <person name="Pinto D."/>
            <person name="Vollmers J."/>
            <person name="Rivas-Marin E."/>
            <person name="Kohn T."/>
            <person name="Peeters S.H."/>
            <person name="Heuer A."/>
            <person name="Rast P."/>
            <person name="Oberbeckmann S."/>
            <person name="Bunk B."/>
            <person name="Jeske O."/>
            <person name="Meyerdierks A."/>
            <person name="Storesund J.E."/>
            <person name="Kallscheuer N."/>
            <person name="Luecker S."/>
            <person name="Lage O.M."/>
            <person name="Pohl T."/>
            <person name="Merkel B.J."/>
            <person name="Hornburger P."/>
            <person name="Mueller R.-W."/>
            <person name="Bruemmer F."/>
            <person name="Labrenz M."/>
            <person name="Spormann A.M."/>
            <person name="Op Den Camp H."/>
            <person name="Overmann J."/>
            <person name="Amann R."/>
            <person name="Jetten M.S.M."/>
            <person name="Mascher T."/>
            <person name="Medema M.H."/>
            <person name="Devos D.P."/>
            <person name="Kaster A.-K."/>
            <person name="Ovreas L."/>
            <person name="Rohde M."/>
            <person name="Galperin M.Y."/>
            <person name="Jogler C."/>
        </authorList>
    </citation>
    <scope>NUCLEOTIDE SEQUENCE [LARGE SCALE GENOMIC DNA]</scope>
    <source>
        <strain evidence="10 11">KOR34</strain>
    </source>
</reference>
<keyword evidence="6 8" id="KW-0472">Membrane</keyword>
<gene>
    <name evidence="10" type="primary">lplT</name>
    <name evidence="10" type="ORF">KOR34_11080</name>
</gene>
<proteinExistence type="predicted"/>
<evidence type="ECO:0000313" key="11">
    <source>
        <dbReference type="Proteomes" id="UP000316714"/>
    </source>
</evidence>
<evidence type="ECO:0000256" key="5">
    <source>
        <dbReference type="ARBA" id="ARBA00022989"/>
    </source>
</evidence>
<dbReference type="InterPro" id="IPR036259">
    <property type="entry name" value="MFS_trans_sf"/>
</dbReference>
<keyword evidence="4 8" id="KW-0812">Transmembrane</keyword>
<dbReference type="EMBL" id="SIHJ01000001">
    <property type="protein sequence ID" value="TWT36207.1"/>
    <property type="molecule type" value="Genomic_DNA"/>
</dbReference>
<dbReference type="InterPro" id="IPR020846">
    <property type="entry name" value="MFS_dom"/>
</dbReference>
<comment type="caution">
    <text evidence="10">The sequence shown here is derived from an EMBL/GenBank/DDBJ whole genome shotgun (WGS) entry which is preliminary data.</text>
</comment>
<dbReference type="CDD" id="cd06173">
    <property type="entry name" value="MFS_MefA_like"/>
    <property type="match status" value="1"/>
</dbReference>
<feature type="transmembrane region" description="Helical" evidence="8">
    <location>
        <begin position="310"/>
        <end position="330"/>
    </location>
</feature>
<evidence type="ECO:0000259" key="9">
    <source>
        <dbReference type="PROSITE" id="PS50850"/>
    </source>
</evidence>
<feature type="transmembrane region" description="Helical" evidence="8">
    <location>
        <begin position="281"/>
        <end position="298"/>
    </location>
</feature>
<dbReference type="Gene3D" id="1.20.1250.20">
    <property type="entry name" value="MFS general substrate transporter like domains"/>
    <property type="match status" value="1"/>
</dbReference>
<evidence type="ECO:0000256" key="1">
    <source>
        <dbReference type="ARBA" id="ARBA00004651"/>
    </source>
</evidence>
<feature type="transmembrane region" description="Helical" evidence="8">
    <location>
        <begin position="410"/>
        <end position="426"/>
    </location>
</feature>
<sequence>MSDAAPHESPLAPSSTRVEGALPPLMRDKSFWGMNLTQFLGAFNDNLFKQRLLLLATPGAAEPGEDKQWIALAVMATAFLMFSGFAGWLADRTVKRKLIIGSKVAEIVIMALGLFAFIYYDSFGLTGLMLVLFLMSIQSAFFGPPKYGILPEMLHDHDLPKANGVFLMFTFLAIIFGTALVALFGNNPAHAWRVGVLCIVVAVIGTFTSLFVRPTRIANPGAKLRSSDLFVPPEMLRLVLRDRQLLLALVVTSSFWMLGGMVQAGVNALGKTQLGLGDSTSILTAMLGVGIPFGCLLGGRLSQDRINPRVVVTGAVGIVITLVLLSLPGGPKGHLLGFWGSVPVLIILGFCTGMFVVPIQVSLQVLPPPEDKGRMIALMNQSNWVGILLGALLFGVVMSLLEHLQAPRNLVFLSTAAIMLPIALFYRPKELRLGD</sequence>
<feature type="transmembrane region" description="Helical" evidence="8">
    <location>
        <begin position="336"/>
        <end position="363"/>
    </location>
</feature>
<keyword evidence="3" id="KW-1003">Cell membrane</keyword>
<evidence type="ECO:0000256" key="4">
    <source>
        <dbReference type="ARBA" id="ARBA00022692"/>
    </source>
</evidence>
<dbReference type="AlphaFoldDB" id="A0A5C5VE31"/>
<feature type="transmembrane region" description="Helical" evidence="8">
    <location>
        <begin position="384"/>
        <end position="404"/>
    </location>
</feature>
<protein>
    <submittedName>
        <fullName evidence="10">Lysophospholipid transporter LplT</fullName>
    </submittedName>
</protein>
<dbReference type="PANTHER" id="PTHR43266:SF2">
    <property type="entry name" value="MAJOR FACILITATOR SUPERFAMILY (MFS) PROFILE DOMAIN-CONTAINING PROTEIN"/>
    <property type="match status" value="1"/>
</dbReference>
<dbReference type="Proteomes" id="UP000316714">
    <property type="component" value="Unassembled WGS sequence"/>
</dbReference>
<feature type="region of interest" description="Disordered" evidence="7">
    <location>
        <begin position="1"/>
        <end position="21"/>
    </location>
</feature>
<dbReference type="GO" id="GO:0005886">
    <property type="term" value="C:plasma membrane"/>
    <property type="evidence" value="ECO:0007669"/>
    <property type="project" value="UniProtKB-SubCell"/>
</dbReference>
<accession>A0A5C5VE31</accession>
<keyword evidence="5 8" id="KW-1133">Transmembrane helix</keyword>
<dbReference type="Pfam" id="PF07690">
    <property type="entry name" value="MFS_1"/>
    <property type="match status" value="1"/>
</dbReference>
<evidence type="ECO:0000256" key="8">
    <source>
        <dbReference type="SAM" id="Phobius"/>
    </source>
</evidence>